<evidence type="ECO:0000256" key="2">
    <source>
        <dbReference type="ARBA" id="ARBA00022692"/>
    </source>
</evidence>
<reference evidence="7 8" key="1">
    <citation type="journal article" date="2019" name="Sci. Data">
        <title>Hybrid genome assembly and annotation of Danionella translucida.</title>
        <authorList>
            <person name="Kadobianskyi M."/>
            <person name="Schulze L."/>
            <person name="Schuelke M."/>
            <person name="Judkewitz B."/>
        </authorList>
    </citation>
    <scope>NUCLEOTIDE SEQUENCE [LARGE SCALE GENOMIC DNA]</scope>
    <source>
        <strain evidence="7 8">Bolton</strain>
    </source>
</reference>
<dbReference type="EMBL" id="SRMA01007797">
    <property type="protein sequence ID" value="TRZ03459.1"/>
    <property type="molecule type" value="Genomic_DNA"/>
</dbReference>
<evidence type="ECO:0000256" key="6">
    <source>
        <dbReference type="ARBA" id="ARBA00029445"/>
    </source>
</evidence>
<evidence type="ECO:0000256" key="3">
    <source>
        <dbReference type="ARBA" id="ARBA00022989"/>
    </source>
</evidence>
<dbReference type="GO" id="GO:0005886">
    <property type="term" value="C:plasma membrane"/>
    <property type="evidence" value="ECO:0007669"/>
    <property type="project" value="TreeGrafter"/>
</dbReference>
<dbReference type="Proteomes" id="UP000316079">
    <property type="component" value="Unassembled WGS sequence"/>
</dbReference>
<name>A0A553RMP8_9TELE</name>
<dbReference type="STRING" id="623744.A0A553RMP8"/>
<keyword evidence="8" id="KW-1185">Reference proteome</keyword>
<proteinExistence type="inferred from homology"/>
<gene>
    <name evidence="7" type="ORF">DNTS_008869</name>
</gene>
<keyword evidence="2" id="KW-0812">Transmembrane</keyword>
<evidence type="ECO:0000313" key="8">
    <source>
        <dbReference type="Proteomes" id="UP000316079"/>
    </source>
</evidence>
<dbReference type="PANTHER" id="PTHR15819">
    <property type="entry name" value="TRANSMEMBRANE PROTEIN FAM155"/>
    <property type="match status" value="1"/>
</dbReference>
<evidence type="ECO:0000256" key="4">
    <source>
        <dbReference type="ARBA" id="ARBA00023136"/>
    </source>
</evidence>
<sequence length="415" mass="46845">MTKGAWTCRQQDDGSKIRFAPREDEKPLVTDSERAQRWRLSLASLLFITVLLSDHLWFCAEAKLTRTRDKRLEHGAHILSSSHQTEQSLIFLGNSTKPLWRLETCHPDSLSKNCLTFVEAEAVCSGLSEWNLSDFYLSFCNSYSLLDLFYGFASPDNLTCSLDMADASGCSRCVQAYQRYDRRAQEKYREFELMVQKYEMDVYSVRTCMEECTVGPRCFFPLLGLGTAYGSKQTRLVCLDAVISFVSRLRKKKPLVHGPLQGCESAGASVIGGNYLSVEGQSEGNHCRGKEDVEQKIQRLVDVKGAQVFLFEYARFLSQGKHQFSLTFPGRADGEVEAGYETSLALRLICHSVSLELAYHLEPWGLFDTAPRLSRKPEDNAKNHDFILVALRGPGMCSGPIGHLCDRRFPCLEHL</sequence>
<dbReference type="AlphaFoldDB" id="A0A553RMP8"/>
<dbReference type="InterPro" id="IPR055288">
    <property type="entry name" value="NALCN_aux_factor_1/2"/>
</dbReference>
<keyword evidence="3" id="KW-1133">Transmembrane helix</keyword>
<comment type="similarity">
    <text evidence="6">Belongs to the NALF family.</text>
</comment>
<dbReference type="OrthoDB" id="10047996at2759"/>
<comment type="subcellular location">
    <subcellularLocation>
        <location evidence="1">Membrane</location>
        <topology evidence="1">Multi-pass membrane protein</topology>
    </subcellularLocation>
</comment>
<dbReference type="PANTHER" id="PTHR15819:SF9">
    <property type="entry name" value="NALCN CHANNEL AUXILIARY FACTOR 1"/>
    <property type="match status" value="1"/>
</dbReference>
<protein>
    <recommendedName>
        <fullName evidence="9">Transmembrane protein FAM155A</fullName>
    </recommendedName>
</protein>
<dbReference type="GO" id="GO:0098703">
    <property type="term" value="P:calcium ion import across plasma membrane"/>
    <property type="evidence" value="ECO:0007669"/>
    <property type="project" value="TreeGrafter"/>
</dbReference>
<evidence type="ECO:0008006" key="9">
    <source>
        <dbReference type="Google" id="ProtNLM"/>
    </source>
</evidence>
<comment type="caution">
    <text evidence="7">The sequence shown here is derived from an EMBL/GenBank/DDBJ whole genome shotgun (WGS) entry which is preliminary data.</text>
</comment>
<organism evidence="7 8">
    <name type="scientific">Danionella cerebrum</name>
    <dbReference type="NCBI Taxonomy" id="2873325"/>
    <lineage>
        <taxon>Eukaryota</taxon>
        <taxon>Metazoa</taxon>
        <taxon>Chordata</taxon>
        <taxon>Craniata</taxon>
        <taxon>Vertebrata</taxon>
        <taxon>Euteleostomi</taxon>
        <taxon>Actinopterygii</taxon>
        <taxon>Neopterygii</taxon>
        <taxon>Teleostei</taxon>
        <taxon>Ostariophysi</taxon>
        <taxon>Cypriniformes</taxon>
        <taxon>Danionidae</taxon>
        <taxon>Danioninae</taxon>
        <taxon>Danionella</taxon>
    </lineage>
</organism>
<keyword evidence="4" id="KW-0472">Membrane</keyword>
<evidence type="ECO:0000256" key="5">
    <source>
        <dbReference type="ARBA" id="ARBA00023180"/>
    </source>
</evidence>
<evidence type="ECO:0000256" key="1">
    <source>
        <dbReference type="ARBA" id="ARBA00004141"/>
    </source>
</evidence>
<evidence type="ECO:0000313" key="7">
    <source>
        <dbReference type="EMBL" id="TRZ03459.1"/>
    </source>
</evidence>
<accession>A0A553RMP8</accession>
<keyword evidence="5" id="KW-0325">Glycoprotein</keyword>
<dbReference type="GO" id="GO:0015275">
    <property type="term" value="F:stretch-activated, monoatomic cation-selective, calcium channel activity"/>
    <property type="evidence" value="ECO:0007669"/>
    <property type="project" value="TreeGrafter"/>
</dbReference>